<dbReference type="EMBL" id="WTVG01000045">
    <property type="protein sequence ID" value="NMG25894.1"/>
    <property type="molecule type" value="Genomic_DNA"/>
</dbReference>
<dbReference type="InterPro" id="IPR032710">
    <property type="entry name" value="NTF2-like_dom_sf"/>
</dbReference>
<accession>A0ABX1PNN9</accession>
<keyword evidence="3" id="KW-1185">Reference proteome</keyword>
<dbReference type="Gene3D" id="1.10.287.110">
    <property type="entry name" value="DnaJ domain"/>
    <property type="match status" value="1"/>
</dbReference>
<reference evidence="2" key="1">
    <citation type="submission" date="2019-12" db="EMBL/GenBank/DDBJ databases">
        <title>Comparative genomics gives insights into the taxonomy of the Azoarcus-Aromatoleum group and reveals separate origins of nif in the plant-associated Azoarcus and non-plant-associated Aromatoleum sub-groups.</title>
        <authorList>
            <person name="Lafos M."/>
            <person name="Maluk M."/>
            <person name="Batista M."/>
            <person name="Junghare M."/>
            <person name="Carmona M."/>
            <person name="Faoro H."/>
            <person name="Cruz L.M."/>
            <person name="Battistoni F."/>
            <person name="De Souza E."/>
            <person name="Pedrosa F."/>
            <person name="Chen W.-M."/>
            <person name="Poole P.S."/>
            <person name="Dixon R.A."/>
            <person name="James E.K."/>
        </authorList>
    </citation>
    <scope>NUCLEOTIDE SEQUENCE</scope>
    <source>
        <strain evidence="2">LuFRes1</strain>
    </source>
</reference>
<dbReference type="Proteomes" id="UP000615989">
    <property type="component" value="Unassembled WGS sequence"/>
</dbReference>
<gene>
    <name evidence="2" type="ORF">GO606_14420</name>
</gene>
<dbReference type="PROSITE" id="PS50076">
    <property type="entry name" value="DNAJ_2"/>
    <property type="match status" value="1"/>
</dbReference>
<dbReference type="Gene3D" id="3.10.450.50">
    <property type="match status" value="1"/>
</dbReference>
<dbReference type="SUPFAM" id="SSF54427">
    <property type="entry name" value="NTF2-like"/>
    <property type="match status" value="1"/>
</dbReference>
<sequence>MSAANQQGGGGAAELALAVFAEPTRFGELVRGGGSLPADTIVVMRAAAEAIRDGRQHGLDENRRAALFFVEHVLLAYEAGHYRALGLNRDATDDQVREHYRVMMGIFHPDRQGWADSDREKLSARINLAHHVLRDAHRRAAYDLERMQARPRMSVSIKIVSQAERKRAADAAPTLTEKLPLTVRRNFPQYVLGSVALVGFVAVLAVYLNRAPAGAIGASRAASKAPAAVVRPEGAAPVPQAPVQQAPLAAAPAKVAEAVPAKVAEAVPAKAMPAARPPVVVDKPLEVAAAPVAAPPPRPLPQPETQPPPVEIIPALAVGAPAPASPPAEAPVPAGLTVSDAARVLGQFSSSYQLGDIDRFMKLFTDDARSETGRKAQIRKDYEQLFESTQARRIELLDMRWSPDSASARGEGGYLVRIRRRGDAGEEVFAGSIRMELTRRGQDVLISGLFHKPSD</sequence>
<protein>
    <submittedName>
        <fullName evidence="2">DnaJ domain-containing protein</fullName>
    </submittedName>
</protein>
<dbReference type="InterPro" id="IPR050817">
    <property type="entry name" value="DjlA_DnaK_co-chaperone"/>
</dbReference>
<name>A0ABX1PNN9_9RHOO</name>
<dbReference type="PANTHER" id="PTHR24074">
    <property type="entry name" value="CO-CHAPERONE PROTEIN DJLA"/>
    <property type="match status" value="1"/>
</dbReference>
<proteinExistence type="predicted"/>
<dbReference type="PRINTS" id="PR00625">
    <property type="entry name" value="JDOMAIN"/>
</dbReference>
<dbReference type="CDD" id="cd06257">
    <property type="entry name" value="DnaJ"/>
    <property type="match status" value="1"/>
</dbReference>
<dbReference type="InterPro" id="IPR036869">
    <property type="entry name" value="J_dom_sf"/>
</dbReference>
<evidence type="ECO:0000313" key="2">
    <source>
        <dbReference type="EMBL" id="NMG25894.1"/>
    </source>
</evidence>
<comment type="caution">
    <text evidence="2">The sequence shown here is derived from an EMBL/GenBank/DDBJ whole genome shotgun (WGS) entry which is preliminary data.</text>
</comment>
<dbReference type="SMART" id="SM00271">
    <property type="entry name" value="DnaJ"/>
    <property type="match status" value="1"/>
</dbReference>
<dbReference type="RefSeq" id="WP_169119237.1">
    <property type="nucleotide sequence ID" value="NZ_WTVG02000040.1"/>
</dbReference>
<dbReference type="SUPFAM" id="SSF46565">
    <property type="entry name" value="Chaperone J-domain"/>
    <property type="match status" value="1"/>
</dbReference>
<dbReference type="InterPro" id="IPR001623">
    <property type="entry name" value="DnaJ_domain"/>
</dbReference>
<feature type="domain" description="J" evidence="1">
    <location>
        <begin position="80"/>
        <end position="146"/>
    </location>
</feature>
<evidence type="ECO:0000259" key="1">
    <source>
        <dbReference type="PROSITE" id="PS50076"/>
    </source>
</evidence>
<organism evidence="2 3">
    <name type="scientific">Aromatoleum anaerobium</name>
    <dbReference type="NCBI Taxonomy" id="182180"/>
    <lineage>
        <taxon>Bacteria</taxon>
        <taxon>Pseudomonadati</taxon>
        <taxon>Pseudomonadota</taxon>
        <taxon>Betaproteobacteria</taxon>
        <taxon>Rhodocyclales</taxon>
        <taxon>Rhodocyclaceae</taxon>
        <taxon>Aromatoleum</taxon>
    </lineage>
</organism>
<dbReference type="Pfam" id="PF00226">
    <property type="entry name" value="DnaJ"/>
    <property type="match status" value="1"/>
</dbReference>
<evidence type="ECO:0000313" key="3">
    <source>
        <dbReference type="Proteomes" id="UP000615989"/>
    </source>
</evidence>